<comment type="caution">
    <text evidence="1">The sequence shown here is derived from an EMBL/GenBank/DDBJ whole genome shotgun (WGS) entry which is preliminary data.</text>
</comment>
<accession>A0ACA9LE17</accession>
<protein>
    <submittedName>
        <fullName evidence="1">559_t:CDS:1</fullName>
    </submittedName>
</protein>
<evidence type="ECO:0000313" key="1">
    <source>
        <dbReference type="EMBL" id="CAG8521633.1"/>
    </source>
</evidence>
<sequence length="425" mass="49279">MARTQQEVMLQVHAAPNQPTSYEEAYESETLILLEQFETPLKPETPLELSSLLFQCDQDYATLEAFKYVTDQYAETSEFKVFFLKGNNHSDGLRSTQVFACDRSGIFKSKPKDLNKKSRNTESKKCNCPWSVHLNYNPEDDKYYISQVNLCYNYSLISPQFMHISPANYEILAFIRKEIFAVRKAGISTPQIQSLLKIKYGPTVKKWVIKDVYNLIDANGISRSEFQAHDFLLLLQQKRNNNHKFSYKFELDSNNRLKHSNYFSMLFGVFTGVTNNSHFYCAADRKQYPETYNDAKNWALKVEKYNKDNEYVPFKDTTTESNVTKSDMNDLTTAFNAMKICRVDQNADQDDQMSKMKSSIKETLHQQPTNQRNKITNNEAGNPEIRSMNVCYFEINDIVKGEGDEYLMIEAEEGKSLFDIRNLGK</sequence>
<proteinExistence type="predicted"/>
<dbReference type="Proteomes" id="UP000789702">
    <property type="component" value="Unassembled WGS sequence"/>
</dbReference>
<keyword evidence="2" id="KW-1185">Reference proteome</keyword>
<name>A0ACA9LE17_9GLOM</name>
<reference evidence="1" key="1">
    <citation type="submission" date="2021-06" db="EMBL/GenBank/DDBJ databases">
        <authorList>
            <person name="Kallberg Y."/>
            <person name="Tangrot J."/>
            <person name="Rosling A."/>
        </authorList>
    </citation>
    <scope>NUCLEOTIDE SEQUENCE</scope>
    <source>
        <strain evidence="1">IL203A</strain>
    </source>
</reference>
<gene>
    <name evidence="1" type="ORF">DHETER_LOCUS3945</name>
</gene>
<evidence type="ECO:0000313" key="2">
    <source>
        <dbReference type="Proteomes" id="UP000789702"/>
    </source>
</evidence>
<organism evidence="1 2">
    <name type="scientific">Dentiscutata heterogama</name>
    <dbReference type="NCBI Taxonomy" id="1316150"/>
    <lineage>
        <taxon>Eukaryota</taxon>
        <taxon>Fungi</taxon>
        <taxon>Fungi incertae sedis</taxon>
        <taxon>Mucoromycota</taxon>
        <taxon>Glomeromycotina</taxon>
        <taxon>Glomeromycetes</taxon>
        <taxon>Diversisporales</taxon>
        <taxon>Gigasporaceae</taxon>
        <taxon>Dentiscutata</taxon>
    </lineage>
</organism>
<dbReference type="EMBL" id="CAJVPU010003693">
    <property type="protein sequence ID" value="CAG8521633.1"/>
    <property type="molecule type" value="Genomic_DNA"/>
</dbReference>